<evidence type="ECO:0000313" key="2">
    <source>
        <dbReference type="Proteomes" id="UP000231960"/>
    </source>
</evidence>
<dbReference type="PROSITE" id="PS51257">
    <property type="entry name" value="PROKAR_LIPOPROTEIN"/>
    <property type="match status" value="1"/>
</dbReference>
<dbReference type="GO" id="GO:0016853">
    <property type="term" value="F:isomerase activity"/>
    <property type="evidence" value="ECO:0007669"/>
    <property type="project" value="UniProtKB-KW"/>
</dbReference>
<reference evidence="1 2" key="1">
    <citation type="submission" date="2017-06" db="EMBL/GenBank/DDBJ databases">
        <title>Description of Avrilella dinanensis gen. nov. sp. nov.</title>
        <authorList>
            <person name="Leyer C."/>
            <person name="Sassi M."/>
            <person name="Minet J."/>
            <person name="Kayal S."/>
            <person name="Cattoir V."/>
        </authorList>
    </citation>
    <scope>NUCLEOTIDE SEQUENCE [LARGE SCALE GENOMIC DNA]</scope>
    <source>
        <strain evidence="1 2">UR159</strain>
    </source>
</reference>
<dbReference type="RefSeq" id="WP_100677933.1">
    <property type="nucleotide sequence ID" value="NZ_JAJUJS010000001.1"/>
</dbReference>
<accession>A0A2M9R6N8</accession>
<name>A0A2M9R6N8_9FLAO</name>
<dbReference type="OrthoDB" id="1202013at2"/>
<keyword evidence="2" id="KW-1185">Reference proteome</keyword>
<evidence type="ECO:0000313" key="1">
    <source>
        <dbReference type="EMBL" id="PJR04373.1"/>
    </source>
</evidence>
<keyword evidence="1" id="KW-0413">Isomerase</keyword>
<organism evidence="1 2">
    <name type="scientific">Avrilella dinanensis</name>
    <dbReference type="NCBI Taxonomy" id="2008672"/>
    <lineage>
        <taxon>Bacteria</taxon>
        <taxon>Pseudomonadati</taxon>
        <taxon>Bacteroidota</taxon>
        <taxon>Flavobacteriia</taxon>
        <taxon>Flavobacteriales</taxon>
        <taxon>Flavobacteriaceae</taxon>
        <taxon>Avrilella</taxon>
    </lineage>
</organism>
<dbReference type="Proteomes" id="UP000231960">
    <property type="component" value="Unassembled WGS sequence"/>
</dbReference>
<proteinExistence type="predicted"/>
<gene>
    <name evidence="1" type="ORF">CDL10_07355</name>
</gene>
<sequence>MKLFYALPLAFLLTACYQQEKNCNDFKTGTFLFEQEINGENHQSTFIRNDSIEIETYMGKTDTASIRWINDCEYILQKINPKNMAERKGVHIKILKTNGDEYTFEYGLVGETEKQRGVIKKVNN</sequence>
<comment type="caution">
    <text evidence="1">The sequence shown here is derived from an EMBL/GenBank/DDBJ whole genome shotgun (WGS) entry which is preliminary data.</text>
</comment>
<protein>
    <submittedName>
        <fullName evidence="1">DNA topoisomerase IV</fullName>
    </submittedName>
</protein>
<dbReference type="EMBL" id="NIPO01000001">
    <property type="protein sequence ID" value="PJR04373.1"/>
    <property type="molecule type" value="Genomic_DNA"/>
</dbReference>
<dbReference type="AlphaFoldDB" id="A0A2M9R6N8"/>